<evidence type="ECO:0000313" key="1">
    <source>
        <dbReference type="EMBL" id="MBP4139857.1"/>
    </source>
</evidence>
<dbReference type="RefSeq" id="WP_210667998.1">
    <property type="nucleotide sequence ID" value="NZ_JAGFBV010000038.1"/>
</dbReference>
<gene>
    <name evidence="1" type="ORF">J3495_17430</name>
</gene>
<comment type="caution">
    <text evidence="1">The sequence shown here is derived from an EMBL/GenBank/DDBJ whole genome shotgun (WGS) entry which is preliminary data.</text>
</comment>
<reference evidence="1 2" key="1">
    <citation type="submission" date="2021-03" db="EMBL/GenBank/DDBJ databases">
        <title>Flavobacterium Flabelliformis Sp. Nov. And Flavobacterium Geliluteum Sp. Nov., Two Novel Multidrug Resistant Psychrophilic Species Isolated From Antarctica.</title>
        <authorList>
            <person name="Kralova S."/>
            <person name="Busse H.J."/>
            <person name="Bezdicek M."/>
            <person name="Nykrynova M."/>
            <person name="Kroupova E."/>
            <person name="Krsek D."/>
            <person name="Sedlacek I."/>
        </authorList>
    </citation>
    <scope>NUCLEOTIDE SEQUENCE [LARGE SCALE GENOMIC DNA]</scope>
    <source>
        <strain evidence="1 2">P7388</strain>
    </source>
</reference>
<keyword evidence="2" id="KW-1185">Reference proteome</keyword>
<dbReference type="EMBL" id="JAGFBV010000038">
    <property type="protein sequence ID" value="MBP4139857.1"/>
    <property type="molecule type" value="Genomic_DNA"/>
</dbReference>
<dbReference type="AlphaFoldDB" id="A0A941B078"/>
<proteinExistence type="predicted"/>
<accession>A0A941B078</accession>
<organism evidence="1 2">
    <name type="scientific">Flavobacterium geliluteum</name>
    <dbReference type="NCBI Taxonomy" id="2816120"/>
    <lineage>
        <taxon>Bacteria</taxon>
        <taxon>Pseudomonadati</taxon>
        <taxon>Bacteroidota</taxon>
        <taxon>Flavobacteriia</taxon>
        <taxon>Flavobacteriales</taxon>
        <taxon>Flavobacteriaceae</taxon>
        <taxon>Flavobacterium</taxon>
    </lineage>
</organism>
<dbReference type="Proteomes" id="UP000675047">
    <property type="component" value="Unassembled WGS sequence"/>
</dbReference>
<evidence type="ECO:0000313" key="2">
    <source>
        <dbReference type="Proteomes" id="UP000675047"/>
    </source>
</evidence>
<protein>
    <submittedName>
        <fullName evidence="1">Uncharacterized protein</fullName>
    </submittedName>
</protein>
<name>A0A941B078_9FLAO</name>
<sequence length="163" mass="18597">MPFENLNNNHYLATEKTSILAAVVSLENILSPKFKNLNPDERKKYGSINEQNKLIVNKVMDYRTSTPALSTPDVDWAEFQADYDSRDFIQKLMTRLQNIIDSLNNNKILHDYDNYQAALTDYGFSQYKASTKVAGFENKVADIGQFFNRTGTTNAVNNPETEI</sequence>